<feature type="compositionally biased region" description="Low complexity" evidence="1">
    <location>
        <begin position="207"/>
        <end position="226"/>
    </location>
</feature>
<feature type="compositionally biased region" description="Low complexity" evidence="1">
    <location>
        <begin position="608"/>
        <end position="622"/>
    </location>
</feature>
<evidence type="ECO:0000313" key="2">
    <source>
        <dbReference type="EMBL" id="KAA1110618.1"/>
    </source>
</evidence>
<protein>
    <submittedName>
        <fullName evidence="2">Uncharacterized protein</fullName>
    </submittedName>
</protein>
<evidence type="ECO:0000313" key="3">
    <source>
        <dbReference type="Proteomes" id="UP000324748"/>
    </source>
</evidence>
<feature type="region of interest" description="Disordered" evidence="1">
    <location>
        <begin position="349"/>
        <end position="402"/>
    </location>
</feature>
<dbReference type="AlphaFoldDB" id="A0A5B0QBL6"/>
<feature type="compositionally biased region" description="Low complexity" evidence="1">
    <location>
        <begin position="1130"/>
        <end position="1139"/>
    </location>
</feature>
<gene>
    <name evidence="2" type="ORF">PGT21_027749</name>
</gene>
<feature type="compositionally biased region" description="Low complexity" evidence="1">
    <location>
        <begin position="378"/>
        <end position="395"/>
    </location>
</feature>
<feature type="compositionally biased region" description="Low complexity" evidence="1">
    <location>
        <begin position="639"/>
        <end position="653"/>
    </location>
</feature>
<accession>A0A5B0QBL6</accession>
<feature type="compositionally biased region" description="Low complexity" evidence="1">
    <location>
        <begin position="694"/>
        <end position="720"/>
    </location>
</feature>
<feature type="region of interest" description="Disordered" evidence="1">
    <location>
        <begin position="980"/>
        <end position="1065"/>
    </location>
</feature>
<feature type="compositionally biased region" description="Polar residues" evidence="1">
    <location>
        <begin position="29"/>
        <end position="52"/>
    </location>
</feature>
<feature type="compositionally biased region" description="Low complexity" evidence="1">
    <location>
        <begin position="1034"/>
        <end position="1043"/>
    </location>
</feature>
<feature type="compositionally biased region" description="Low complexity" evidence="1">
    <location>
        <begin position="565"/>
        <end position="576"/>
    </location>
</feature>
<feature type="compositionally biased region" description="Low complexity" evidence="1">
    <location>
        <begin position="17"/>
        <end position="27"/>
    </location>
</feature>
<feature type="compositionally biased region" description="Polar residues" evidence="1">
    <location>
        <begin position="288"/>
        <end position="300"/>
    </location>
</feature>
<feature type="compositionally biased region" description="Polar residues" evidence="1">
    <location>
        <begin position="428"/>
        <end position="461"/>
    </location>
</feature>
<feature type="compositionally biased region" description="Low complexity" evidence="1">
    <location>
        <begin position="474"/>
        <end position="486"/>
    </location>
</feature>
<reference evidence="2 3" key="1">
    <citation type="submission" date="2019-05" db="EMBL/GenBank/DDBJ databases">
        <title>Emergence of the Ug99 lineage of the wheat stem rust pathogen through somatic hybridization.</title>
        <authorList>
            <person name="Li F."/>
            <person name="Upadhyaya N.M."/>
            <person name="Sperschneider J."/>
            <person name="Matny O."/>
            <person name="Nguyen-Phuc H."/>
            <person name="Mago R."/>
            <person name="Raley C."/>
            <person name="Miller M.E."/>
            <person name="Silverstein K.A.T."/>
            <person name="Henningsen E."/>
            <person name="Hirsch C.D."/>
            <person name="Visser B."/>
            <person name="Pretorius Z.A."/>
            <person name="Steffenson B.J."/>
            <person name="Schwessinger B."/>
            <person name="Dodds P.N."/>
            <person name="Figueroa M."/>
        </authorList>
    </citation>
    <scope>NUCLEOTIDE SEQUENCE [LARGE SCALE GENOMIC DNA]</scope>
    <source>
        <strain evidence="2">21-0</strain>
    </source>
</reference>
<feature type="compositionally biased region" description="Polar residues" evidence="1">
    <location>
        <begin position="721"/>
        <end position="734"/>
    </location>
</feature>
<feature type="region of interest" description="Disordered" evidence="1">
    <location>
        <begin position="842"/>
        <end position="948"/>
    </location>
</feature>
<name>A0A5B0QBL6_PUCGR</name>
<feature type="region of interest" description="Disordered" evidence="1">
    <location>
        <begin position="679"/>
        <end position="734"/>
    </location>
</feature>
<feature type="compositionally biased region" description="Low complexity" evidence="1">
    <location>
        <begin position="929"/>
        <end position="944"/>
    </location>
</feature>
<dbReference type="EMBL" id="VSWC01000027">
    <property type="protein sequence ID" value="KAA1110618.1"/>
    <property type="molecule type" value="Genomic_DNA"/>
</dbReference>
<feature type="region of interest" description="Disordered" evidence="1">
    <location>
        <begin position="1116"/>
        <end position="1139"/>
    </location>
</feature>
<proteinExistence type="predicted"/>
<sequence length="1245" mass="135549">MIDPSSKLIFQGSLTTNYNPATTTATPGSAEQLSTQSSTRRNKNNNNHPSSQYSVLYLDGRLECYPGDPFSVGSPHEASKPIHILHLNPLDRWSLISIPNKNNTNNNYPFTLSKQPPNNSLTHLGLDVEAMGARAADSANLKSKDRKSLKQILGSFRPKQRPLNNNNNNNNKLIDLIDPHPDLPPLPQDNNNNNNPPPQLKSRSSQLNNSKLTSPSSTLSPHSSIHLHQQLPNSLTFSTHSESSRKQWITAFLSVFRLMSDLESSSSSASSSANLSPDYHHQQQQQQTPIRSTHSNPSFNHQLQQHQQHQQQQQQQQQHTSRIPLAPISSQLPQSNSQTSVSTSQNINLSPVDLFSNPSPTHSHPEPQLAHSASTSKNPHQQQSSPSSIPINNNHLPENSPPKMAVAVPAWIKAVRNADQLKQEQQDHSSSFDGHSPQQTDSITQSFLPQRLVSKQNSTDYYPSREGSIDHYHQQQQHQLSSSLMSHSFSAPAPICSNQSLDSGAARIGYPGSKPAMAASIKSFGSSMVQNLKRAGSLTEWPEYANSGPSILQRMRESSDGINDSPRPLSPGGPSSETTNDSKRTWLFNVVKKKSSLENHHHKPFNQPSPTTASTSAPRSNSRTAARYGIYMLKGLSSTSSISSSSHHFPPSSRETDSLYHHHPSLDQVEQDDLLSHHQSADQTTFPQLPQPLTSTSTTTNSNTTTNTTMTNTTSKSSTSVKRPQTAQTKKAFSDWLTTTSSQAALRLRQSSSDFSQNPTSANHHQKSRSVTSTRWPASSPLAHHSKLDPSLLKPNHHHQQQQQQVGLSILNHHQIDPTRRSSDSAPFIISSASTDNLFQSKKASDLVSSSSPSEDDHLSHRRLYSPTPPPPTQPHHLAHQSNHYHYYNPSSEESELSSSSSFFKDPQQSFTSSGLNPVGLDWLHRDPSSSPSPSTSTNPPSSSHVLGGNRLRTLTVSAHTHSDSIIKDLHHKSSLVQLQSLPVPPARRRKPIQTANPSGRSSTGRVDNGRPSTGVRYENGRTENMRAIESGRPSTASSTQTSSDHHHHHHGPPSHGSNPRVGKGAVLDLNGRMELVLSGLSASSALMGPTGLSNPAGAGGGNGGLTYGGLRNAVVGDRPRRKSGDLLTSISSAPSPSSSIIGFPSSKIPFNTNKMLINTRLTTDPKPSDSDLLDTATPHSIITTPTSLTHHSNYSYNSNHKHLNQHESLSTQGRPNGPKSSVQAQLSVNHLASTGIDGEFGSLC</sequence>
<feature type="region of interest" description="Disordered" evidence="1">
    <location>
        <begin position="265"/>
        <end position="321"/>
    </location>
</feature>
<feature type="region of interest" description="Disordered" evidence="1">
    <location>
        <begin position="749"/>
        <end position="805"/>
    </location>
</feature>
<feature type="compositionally biased region" description="Low complexity" evidence="1">
    <location>
        <begin position="301"/>
        <end position="319"/>
    </location>
</feature>
<dbReference type="Proteomes" id="UP000324748">
    <property type="component" value="Unassembled WGS sequence"/>
</dbReference>
<feature type="region of interest" description="Disordered" evidence="1">
    <location>
        <begin position="557"/>
        <end position="622"/>
    </location>
</feature>
<evidence type="ECO:0000256" key="1">
    <source>
        <dbReference type="SAM" id="MobiDB-lite"/>
    </source>
</evidence>
<feature type="region of interest" description="Disordered" evidence="1">
    <location>
        <begin position="639"/>
        <end position="660"/>
    </location>
</feature>
<feature type="region of interest" description="Disordered" evidence="1">
    <location>
        <begin position="17"/>
        <end position="52"/>
    </location>
</feature>
<feature type="region of interest" description="Disordered" evidence="1">
    <location>
        <begin position="420"/>
        <end position="486"/>
    </location>
</feature>
<feature type="compositionally biased region" description="Polar residues" evidence="1">
    <location>
        <begin position="907"/>
        <end position="916"/>
    </location>
</feature>
<feature type="region of interest" description="Disordered" evidence="1">
    <location>
        <begin position="154"/>
        <end position="226"/>
    </location>
</feature>
<feature type="compositionally biased region" description="Polar residues" evidence="1">
    <location>
        <begin position="749"/>
        <end position="777"/>
    </location>
</feature>
<feature type="compositionally biased region" description="Polar residues" evidence="1">
    <location>
        <begin position="681"/>
        <end position="693"/>
    </location>
</feature>
<feature type="compositionally biased region" description="Polar residues" evidence="1">
    <location>
        <begin position="994"/>
        <end position="1006"/>
    </location>
</feature>
<feature type="compositionally biased region" description="Low complexity" evidence="1">
    <location>
        <begin position="164"/>
        <end position="174"/>
    </location>
</feature>
<keyword evidence="3" id="KW-1185">Reference proteome</keyword>
<comment type="caution">
    <text evidence="2">The sequence shown here is derived from an EMBL/GenBank/DDBJ whole genome shotgun (WGS) entry which is preliminary data.</text>
</comment>
<organism evidence="2 3">
    <name type="scientific">Puccinia graminis f. sp. tritici</name>
    <dbReference type="NCBI Taxonomy" id="56615"/>
    <lineage>
        <taxon>Eukaryota</taxon>
        <taxon>Fungi</taxon>
        <taxon>Dikarya</taxon>
        <taxon>Basidiomycota</taxon>
        <taxon>Pucciniomycotina</taxon>
        <taxon>Pucciniomycetes</taxon>
        <taxon>Pucciniales</taxon>
        <taxon>Pucciniaceae</taxon>
        <taxon>Puccinia</taxon>
    </lineage>
</organism>
<dbReference type="OrthoDB" id="2506377at2759"/>